<keyword evidence="5" id="KW-0032">Aminotransferase</keyword>
<evidence type="ECO:0000313" key="5">
    <source>
        <dbReference type="EMBL" id="MDA5192697.1"/>
    </source>
</evidence>
<keyword evidence="6" id="KW-1185">Reference proteome</keyword>
<dbReference type="SUPFAM" id="SSF53383">
    <property type="entry name" value="PLP-dependent transferases"/>
    <property type="match status" value="1"/>
</dbReference>
<proteinExistence type="inferred from homology"/>
<gene>
    <name evidence="5" type="ORF">NYP16_01835</name>
</gene>
<dbReference type="PANTHER" id="PTHR45688">
    <property type="match status" value="1"/>
</dbReference>
<dbReference type="AlphaFoldDB" id="A0A9X3TWF6"/>
<dbReference type="PIRSF" id="PIRSF000521">
    <property type="entry name" value="Transaminase_4ab_Lys_Orn"/>
    <property type="match status" value="1"/>
</dbReference>
<sequence length="397" mass="42049">MMIERRHRLLGPAYRLFYDEPFHPVRGAGVWLYDAAGTAYLDAYNNVASVGHCHPRVVAALAAQSARLNTHTRYLDDTVLDYAERLLATLPDALQTMMFTCTGSEANDLALRIARMVTGGAGFVVTENAYHGVTSALAEMSPSLGLPLGAHVRSIAAPGKSAEFASDLQAAIDDLSAAGIRFAGFLCDSIFASDGIFSDPVGLLQSAIETTHRNGGLYIADEVQSGFGRTGSHMWGFARHGVVPDMVSMGKPMGDGHPLAGLAMRPDLSARFGAETRYFNTFGGNPVSSAVGIAVLDVMADEELQQNAAEVGAYLKAGLQSLAGQHETITDIRGAGLYLGVELRDGAAAVVNQMRAKRVLLSAAGPQGNVLKIRPPLVFSRENADQLLSVLDECLGG</sequence>
<evidence type="ECO:0000256" key="3">
    <source>
        <dbReference type="ARBA" id="ARBA00022898"/>
    </source>
</evidence>
<dbReference type="Proteomes" id="UP001141619">
    <property type="component" value="Unassembled WGS sequence"/>
</dbReference>
<name>A0A9X3TWF6_9PROT</name>
<evidence type="ECO:0000256" key="4">
    <source>
        <dbReference type="RuleBase" id="RU003560"/>
    </source>
</evidence>
<keyword evidence="3 4" id="KW-0663">Pyridoxal phosphate</keyword>
<dbReference type="InterPro" id="IPR015424">
    <property type="entry name" value="PyrdxlP-dep_Trfase"/>
</dbReference>
<dbReference type="GO" id="GO:0008483">
    <property type="term" value="F:transaminase activity"/>
    <property type="evidence" value="ECO:0007669"/>
    <property type="project" value="UniProtKB-KW"/>
</dbReference>
<accession>A0A9X3TWF6</accession>
<comment type="caution">
    <text evidence="5">The sequence shown here is derived from an EMBL/GenBank/DDBJ whole genome shotgun (WGS) entry which is preliminary data.</text>
</comment>
<dbReference type="Pfam" id="PF00202">
    <property type="entry name" value="Aminotran_3"/>
    <property type="match status" value="1"/>
</dbReference>
<dbReference type="InterPro" id="IPR005814">
    <property type="entry name" value="Aminotrans_3"/>
</dbReference>
<keyword evidence="5" id="KW-0808">Transferase</keyword>
<evidence type="ECO:0000313" key="6">
    <source>
        <dbReference type="Proteomes" id="UP001141619"/>
    </source>
</evidence>
<comment type="cofactor">
    <cofactor evidence="1">
        <name>pyridoxal 5'-phosphate</name>
        <dbReference type="ChEBI" id="CHEBI:597326"/>
    </cofactor>
</comment>
<reference evidence="5" key="2">
    <citation type="journal article" date="2023" name="Syst. Appl. Microbiol.">
        <title>Govania unica gen. nov., sp. nov., a rare biosphere bacterium that represents a novel family in the class Alphaproteobacteria.</title>
        <authorList>
            <person name="Vandamme P."/>
            <person name="Peeters C."/>
            <person name="Hettiarachchi A."/>
            <person name="Cnockaert M."/>
            <person name="Carlier A."/>
        </authorList>
    </citation>
    <scope>NUCLEOTIDE SEQUENCE</scope>
    <source>
        <strain evidence="5">LMG 31809</strain>
    </source>
</reference>
<dbReference type="InterPro" id="IPR049704">
    <property type="entry name" value="Aminotrans_3_PPA_site"/>
</dbReference>
<dbReference type="RefSeq" id="WP_274942401.1">
    <property type="nucleotide sequence ID" value="NZ_JANWOI010000001.1"/>
</dbReference>
<dbReference type="EMBL" id="JANWOI010000001">
    <property type="protein sequence ID" value="MDA5192697.1"/>
    <property type="molecule type" value="Genomic_DNA"/>
</dbReference>
<dbReference type="Gene3D" id="3.90.1150.10">
    <property type="entry name" value="Aspartate Aminotransferase, domain 1"/>
    <property type="match status" value="1"/>
</dbReference>
<comment type="similarity">
    <text evidence="2 4">Belongs to the class-III pyridoxal-phosphate-dependent aminotransferase family.</text>
</comment>
<dbReference type="Gene3D" id="3.40.640.10">
    <property type="entry name" value="Type I PLP-dependent aspartate aminotransferase-like (Major domain)"/>
    <property type="match status" value="1"/>
</dbReference>
<evidence type="ECO:0000256" key="2">
    <source>
        <dbReference type="ARBA" id="ARBA00008954"/>
    </source>
</evidence>
<evidence type="ECO:0000256" key="1">
    <source>
        <dbReference type="ARBA" id="ARBA00001933"/>
    </source>
</evidence>
<dbReference type="PROSITE" id="PS00600">
    <property type="entry name" value="AA_TRANSFER_CLASS_3"/>
    <property type="match status" value="1"/>
</dbReference>
<dbReference type="PANTHER" id="PTHR45688:SF13">
    <property type="entry name" value="ALANINE--GLYOXYLATE AMINOTRANSFERASE 2-LIKE"/>
    <property type="match status" value="1"/>
</dbReference>
<reference evidence="5" key="1">
    <citation type="submission" date="2022-08" db="EMBL/GenBank/DDBJ databases">
        <authorList>
            <person name="Vandamme P."/>
            <person name="Hettiarachchi A."/>
            <person name="Peeters C."/>
            <person name="Cnockaert M."/>
            <person name="Carlier A."/>
        </authorList>
    </citation>
    <scope>NUCLEOTIDE SEQUENCE</scope>
    <source>
        <strain evidence="5">LMG 31809</strain>
    </source>
</reference>
<protein>
    <submittedName>
        <fullName evidence="5">Aminotransferase class III-fold pyridoxal phosphate-dependent enzyme</fullName>
    </submittedName>
</protein>
<dbReference type="InterPro" id="IPR015421">
    <property type="entry name" value="PyrdxlP-dep_Trfase_major"/>
</dbReference>
<dbReference type="GO" id="GO:0030170">
    <property type="term" value="F:pyridoxal phosphate binding"/>
    <property type="evidence" value="ECO:0007669"/>
    <property type="project" value="InterPro"/>
</dbReference>
<dbReference type="InterPro" id="IPR015422">
    <property type="entry name" value="PyrdxlP-dep_Trfase_small"/>
</dbReference>
<dbReference type="CDD" id="cd00610">
    <property type="entry name" value="OAT_like"/>
    <property type="match status" value="1"/>
</dbReference>
<organism evidence="5 6">
    <name type="scientific">Govanella unica</name>
    <dbReference type="NCBI Taxonomy" id="2975056"/>
    <lineage>
        <taxon>Bacteria</taxon>
        <taxon>Pseudomonadati</taxon>
        <taxon>Pseudomonadota</taxon>
        <taxon>Alphaproteobacteria</taxon>
        <taxon>Emcibacterales</taxon>
        <taxon>Govanellaceae</taxon>
        <taxon>Govanella</taxon>
    </lineage>
</organism>